<gene>
    <name evidence="1" type="ORF">L1987_78802</name>
</gene>
<sequence length="184" mass="20352">MSSVIGMIRESFWDVVGFIELLFSVNQAKLRVVDVEVADGGSEVEHLDLEESGKSGAALLKEKGIEGASPEKSGRKRKGHALLRTMSPGGQKSLVDEFFQWRSDGGSNEKKDTKNAGVVDLEEPEVPFKRIKTLREREAEMHEGIKKIKDEGRDTMKVHTAVGINKSGGEKDGVLKEKVLLRFM</sequence>
<organism evidence="1 2">
    <name type="scientific">Smallanthus sonchifolius</name>
    <dbReference type="NCBI Taxonomy" id="185202"/>
    <lineage>
        <taxon>Eukaryota</taxon>
        <taxon>Viridiplantae</taxon>
        <taxon>Streptophyta</taxon>
        <taxon>Embryophyta</taxon>
        <taxon>Tracheophyta</taxon>
        <taxon>Spermatophyta</taxon>
        <taxon>Magnoliopsida</taxon>
        <taxon>eudicotyledons</taxon>
        <taxon>Gunneridae</taxon>
        <taxon>Pentapetalae</taxon>
        <taxon>asterids</taxon>
        <taxon>campanulids</taxon>
        <taxon>Asterales</taxon>
        <taxon>Asteraceae</taxon>
        <taxon>Asteroideae</taxon>
        <taxon>Heliantheae alliance</taxon>
        <taxon>Millerieae</taxon>
        <taxon>Smallanthus</taxon>
    </lineage>
</organism>
<proteinExistence type="predicted"/>
<evidence type="ECO:0000313" key="2">
    <source>
        <dbReference type="Proteomes" id="UP001056120"/>
    </source>
</evidence>
<accession>A0ACB8ZI55</accession>
<dbReference type="EMBL" id="CM042043">
    <property type="protein sequence ID" value="KAI3695800.1"/>
    <property type="molecule type" value="Genomic_DNA"/>
</dbReference>
<keyword evidence="2" id="KW-1185">Reference proteome</keyword>
<reference evidence="1 2" key="2">
    <citation type="journal article" date="2022" name="Mol. Ecol. Resour.">
        <title>The genomes of chicory, endive, great burdock and yacon provide insights into Asteraceae paleo-polyploidization history and plant inulin production.</title>
        <authorList>
            <person name="Fan W."/>
            <person name="Wang S."/>
            <person name="Wang H."/>
            <person name="Wang A."/>
            <person name="Jiang F."/>
            <person name="Liu H."/>
            <person name="Zhao H."/>
            <person name="Xu D."/>
            <person name="Zhang Y."/>
        </authorList>
    </citation>
    <scope>NUCLEOTIDE SEQUENCE [LARGE SCALE GENOMIC DNA]</scope>
    <source>
        <strain evidence="2">cv. Yunnan</strain>
        <tissue evidence="1">Leaves</tissue>
    </source>
</reference>
<evidence type="ECO:0000313" key="1">
    <source>
        <dbReference type="EMBL" id="KAI3695800.1"/>
    </source>
</evidence>
<dbReference type="Proteomes" id="UP001056120">
    <property type="component" value="Linkage Group LG26"/>
</dbReference>
<protein>
    <submittedName>
        <fullName evidence="1">Uncharacterized protein</fullName>
    </submittedName>
</protein>
<comment type="caution">
    <text evidence="1">The sequence shown here is derived from an EMBL/GenBank/DDBJ whole genome shotgun (WGS) entry which is preliminary data.</text>
</comment>
<name>A0ACB8ZI55_9ASTR</name>
<reference evidence="2" key="1">
    <citation type="journal article" date="2022" name="Mol. Ecol. Resour.">
        <title>The genomes of chicory, endive, great burdock and yacon provide insights into Asteraceae palaeo-polyploidization history and plant inulin production.</title>
        <authorList>
            <person name="Fan W."/>
            <person name="Wang S."/>
            <person name="Wang H."/>
            <person name="Wang A."/>
            <person name="Jiang F."/>
            <person name="Liu H."/>
            <person name="Zhao H."/>
            <person name="Xu D."/>
            <person name="Zhang Y."/>
        </authorList>
    </citation>
    <scope>NUCLEOTIDE SEQUENCE [LARGE SCALE GENOMIC DNA]</scope>
    <source>
        <strain evidence="2">cv. Yunnan</strain>
    </source>
</reference>